<feature type="non-terminal residue" evidence="2">
    <location>
        <position position="133"/>
    </location>
</feature>
<dbReference type="InterPro" id="IPR038973">
    <property type="entry name" value="MutL/Mlh/Pms-like"/>
</dbReference>
<dbReference type="AlphaFoldDB" id="A0A9N9NQ96"/>
<dbReference type="EMBL" id="CAJVPV010040362">
    <property type="protein sequence ID" value="CAG8760132.1"/>
    <property type="molecule type" value="Genomic_DNA"/>
</dbReference>
<dbReference type="OrthoDB" id="10263226at2759"/>
<proteinExistence type="inferred from homology"/>
<dbReference type="NCBIfam" id="TIGR00585">
    <property type="entry name" value="mutl"/>
    <property type="match status" value="1"/>
</dbReference>
<comment type="caution">
    <text evidence="2">The sequence shown here is derived from an EMBL/GenBank/DDBJ whole genome shotgun (WGS) entry which is preliminary data.</text>
</comment>
<dbReference type="GO" id="GO:0006298">
    <property type="term" value="P:mismatch repair"/>
    <property type="evidence" value="ECO:0007669"/>
    <property type="project" value="InterPro"/>
</dbReference>
<name>A0A9N9NQ96_9GLOM</name>
<dbReference type="Gene3D" id="3.30.565.10">
    <property type="entry name" value="Histidine kinase-like ATPase, C-terminal domain"/>
    <property type="match status" value="1"/>
</dbReference>
<protein>
    <submittedName>
        <fullName evidence="2">17797_t:CDS:1</fullName>
    </submittedName>
</protein>
<dbReference type="GO" id="GO:0140664">
    <property type="term" value="F:ATP-dependent DNA damage sensor activity"/>
    <property type="evidence" value="ECO:0007669"/>
    <property type="project" value="InterPro"/>
</dbReference>
<keyword evidence="3" id="KW-1185">Reference proteome</keyword>
<gene>
    <name evidence="2" type="ORF">AMORRO_LOCUS15853</name>
</gene>
<dbReference type="Pfam" id="PF13589">
    <property type="entry name" value="HATPase_c_3"/>
    <property type="match status" value="1"/>
</dbReference>
<dbReference type="GO" id="GO:0032389">
    <property type="term" value="C:MutLalpha complex"/>
    <property type="evidence" value="ECO:0007669"/>
    <property type="project" value="TreeGrafter"/>
</dbReference>
<dbReference type="InterPro" id="IPR036890">
    <property type="entry name" value="HATPase_C_sf"/>
</dbReference>
<dbReference type="CDD" id="cd16926">
    <property type="entry name" value="HATPase_MutL-MLH-PMS-like"/>
    <property type="match status" value="1"/>
</dbReference>
<dbReference type="SUPFAM" id="SSF55874">
    <property type="entry name" value="ATPase domain of HSP90 chaperone/DNA topoisomerase II/histidine kinase"/>
    <property type="match status" value="1"/>
</dbReference>
<evidence type="ECO:0000256" key="1">
    <source>
        <dbReference type="ARBA" id="ARBA00006082"/>
    </source>
</evidence>
<comment type="similarity">
    <text evidence="1">Belongs to the DNA mismatch repair MutL/HexB family.</text>
</comment>
<accession>A0A9N9NQ96</accession>
<dbReference type="PROSITE" id="PS00058">
    <property type="entry name" value="DNA_MISMATCH_REPAIR_1"/>
    <property type="match status" value="1"/>
</dbReference>
<dbReference type="PANTHER" id="PTHR10073">
    <property type="entry name" value="DNA MISMATCH REPAIR PROTEIN MLH, PMS, MUTL"/>
    <property type="match status" value="1"/>
</dbReference>
<dbReference type="GO" id="GO:0016887">
    <property type="term" value="F:ATP hydrolysis activity"/>
    <property type="evidence" value="ECO:0007669"/>
    <property type="project" value="InterPro"/>
</dbReference>
<sequence>MSTDTSESIKNPRPIRKLEDCVVNRIAAGEIIHRPANALKELIENSLDAGATNIQILIKEGGLKLLQIQDNGHGIRREDMAIVCERFTTSKLTSYDDLSRISTFGFRGEALASISHVAHVTITTKTADSNCAY</sequence>
<evidence type="ECO:0000313" key="2">
    <source>
        <dbReference type="EMBL" id="CAG8760132.1"/>
    </source>
</evidence>
<reference evidence="2" key="1">
    <citation type="submission" date="2021-06" db="EMBL/GenBank/DDBJ databases">
        <authorList>
            <person name="Kallberg Y."/>
            <person name="Tangrot J."/>
            <person name="Rosling A."/>
        </authorList>
    </citation>
    <scope>NUCLEOTIDE SEQUENCE</scope>
    <source>
        <strain evidence="2">CL551</strain>
    </source>
</reference>
<dbReference type="PANTHER" id="PTHR10073:SF12">
    <property type="entry name" value="DNA MISMATCH REPAIR PROTEIN MLH1"/>
    <property type="match status" value="1"/>
</dbReference>
<dbReference type="InterPro" id="IPR014762">
    <property type="entry name" value="DNA_mismatch_repair_CS"/>
</dbReference>
<dbReference type="GO" id="GO:0005524">
    <property type="term" value="F:ATP binding"/>
    <property type="evidence" value="ECO:0007669"/>
    <property type="project" value="InterPro"/>
</dbReference>
<dbReference type="Proteomes" id="UP000789342">
    <property type="component" value="Unassembled WGS sequence"/>
</dbReference>
<evidence type="ECO:0000313" key="3">
    <source>
        <dbReference type="Proteomes" id="UP000789342"/>
    </source>
</evidence>
<organism evidence="2 3">
    <name type="scientific">Acaulospora morrowiae</name>
    <dbReference type="NCBI Taxonomy" id="94023"/>
    <lineage>
        <taxon>Eukaryota</taxon>
        <taxon>Fungi</taxon>
        <taxon>Fungi incertae sedis</taxon>
        <taxon>Mucoromycota</taxon>
        <taxon>Glomeromycotina</taxon>
        <taxon>Glomeromycetes</taxon>
        <taxon>Diversisporales</taxon>
        <taxon>Acaulosporaceae</taxon>
        <taxon>Acaulospora</taxon>
    </lineage>
</organism>
<feature type="non-terminal residue" evidence="2">
    <location>
        <position position="1"/>
    </location>
</feature>
<dbReference type="GO" id="GO:0030983">
    <property type="term" value="F:mismatched DNA binding"/>
    <property type="evidence" value="ECO:0007669"/>
    <property type="project" value="InterPro"/>
</dbReference>
<dbReference type="InterPro" id="IPR002099">
    <property type="entry name" value="MutL/Mlh/PMS"/>
</dbReference>